<reference evidence="2 3" key="1">
    <citation type="submission" date="2008-07" db="EMBL/GenBank/DDBJ databases">
        <authorList>
            <person name="El-Sayed N."/>
            <person name="Caler E."/>
            <person name="Inman J."/>
            <person name="Amedeo P."/>
            <person name="Hass B."/>
            <person name="Wortman J."/>
        </authorList>
    </citation>
    <scope>NUCLEOTIDE SEQUENCE [LARGE SCALE GENOMIC DNA]</scope>
    <source>
        <strain evidence="3">ATCC 50983 / TXsc</strain>
    </source>
</reference>
<accession>C5KKV6</accession>
<evidence type="ECO:0000256" key="1">
    <source>
        <dbReference type="SAM" id="SignalP"/>
    </source>
</evidence>
<evidence type="ECO:0000313" key="2">
    <source>
        <dbReference type="EMBL" id="EER14887.1"/>
    </source>
</evidence>
<organism evidence="3">
    <name type="scientific">Perkinsus marinus (strain ATCC 50983 / TXsc)</name>
    <dbReference type="NCBI Taxonomy" id="423536"/>
    <lineage>
        <taxon>Eukaryota</taxon>
        <taxon>Sar</taxon>
        <taxon>Alveolata</taxon>
        <taxon>Perkinsozoa</taxon>
        <taxon>Perkinsea</taxon>
        <taxon>Perkinsida</taxon>
        <taxon>Perkinsidae</taxon>
        <taxon>Perkinsus</taxon>
    </lineage>
</organism>
<proteinExistence type="predicted"/>
<dbReference type="InParanoid" id="C5KKV6"/>
<dbReference type="Proteomes" id="UP000007800">
    <property type="component" value="Unassembled WGS sequence"/>
</dbReference>
<gene>
    <name evidence="2" type="ORF">Pmar_PMAR014483</name>
</gene>
<dbReference type="RefSeq" id="XP_002783091.1">
    <property type="nucleotide sequence ID" value="XM_002783045.1"/>
</dbReference>
<dbReference type="EMBL" id="GG673789">
    <property type="protein sequence ID" value="EER14887.1"/>
    <property type="molecule type" value="Genomic_DNA"/>
</dbReference>
<keyword evidence="1" id="KW-0732">Signal</keyword>
<keyword evidence="3" id="KW-1185">Reference proteome</keyword>
<protein>
    <submittedName>
        <fullName evidence="2">Uncharacterized protein</fullName>
    </submittedName>
</protein>
<feature type="signal peptide" evidence="1">
    <location>
        <begin position="1"/>
        <end position="19"/>
    </location>
</feature>
<dbReference type="AlphaFoldDB" id="C5KKV6"/>
<name>C5KKV6_PERM5</name>
<sequence length="147" mass="16157">MVRFASILLASFCGSFVVAIETPPLKAVPLPNGMYTSSDPIVSGNLIFNAQQQTFDIKATVVGCHLDVKGMTFSRPTSTGTKSKYYIAIGYDKTDLELQVKACADTPVTIQDFKEPLLYAYGTGADKRNTISPYWGKTPSVFYHKDR</sequence>
<evidence type="ECO:0000313" key="3">
    <source>
        <dbReference type="Proteomes" id="UP000007800"/>
    </source>
</evidence>
<feature type="chain" id="PRO_5002951968" evidence="1">
    <location>
        <begin position="20"/>
        <end position="147"/>
    </location>
</feature>
<dbReference type="GeneID" id="9061707"/>